<accession>A0ABT6H895</accession>
<keyword evidence="2" id="KW-1185">Reference proteome</keyword>
<dbReference type="RefSeq" id="WP_124565769.1">
    <property type="nucleotide sequence ID" value="NZ_JARRRY010000010.1"/>
</dbReference>
<comment type="caution">
    <text evidence="1">The sequence shown here is derived from an EMBL/GenBank/DDBJ whole genome shotgun (WGS) entry which is preliminary data.</text>
</comment>
<dbReference type="Pfam" id="PF14116">
    <property type="entry name" value="YyzF"/>
    <property type="match status" value="1"/>
</dbReference>
<dbReference type="EMBL" id="JARULN010000020">
    <property type="protein sequence ID" value="MDG5755182.1"/>
    <property type="molecule type" value="Genomic_DNA"/>
</dbReference>
<reference evidence="1 2" key="1">
    <citation type="submission" date="2023-04" db="EMBL/GenBank/DDBJ databases">
        <title>Ectobacillus antri isolated from activated sludge.</title>
        <authorList>
            <person name="Yan P."/>
            <person name="Liu X."/>
        </authorList>
    </citation>
    <scope>NUCLEOTIDE SEQUENCE [LARGE SCALE GENOMIC DNA]</scope>
    <source>
        <strain evidence="1 2">C18H</strain>
    </source>
</reference>
<sequence length="55" mass="6245">MKIACCLEHVELALDIIVDEFEVAPVIHNVENSSTTCEYCQNKAMYVVCNPQKEE</sequence>
<name>A0ABT6H895_9BACI</name>
<protein>
    <submittedName>
        <fullName evidence="1">CxxH/CxxC protein</fullName>
    </submittedName>
</protein>
<organism evidence="1 2">
    <name type="scientific">Ectobacillus antri</name>
    <dbReference type="NCBI Taxonomy" id="2486280"/>
    <lineage>
        <taxon>Bacteria</taxon>
        <taxon>Bacillati</taxon>
        <taxon>Bacillota</taxon>
        <taxon>Bacilli</taxon>
        <taxon>Bacillales</taxon>
        <taxon>Bacillaceae</taxon>
        <taxon>Ectobacillus</taxon>
    </lineage>
</organism>
<dbReference type="NCBIfam" id="TIGR04129">
    <property type="entry name" value="CxxH_BA5709"/>
    <property type="match status" value="1"/>
</dbReference>
<evidence type="ECO:0000313" key="2">
    <source>
        <dbReference type="Proteomes" id="UP001218246"/>
    </source>
</evidence>
<evidence type="ECO:0000313" key="1">
    <source>
        <dbReference type="EMBL" id="MDG5755182.1"/>
    </source>
</evidence>
<dbReference type="InterPro" id="IPR025626">
    <property type="entry name" value="YyzF"/>
</dbReference>
<proteinExistence type="predicted"/>
<dbReference type="Proteomes" id="UP001218246">
    <property type="component" value="Unassembled WGS sequence"/>
</dbReference>
<gene>
    <name evidence="1" type="ORF">P6P90_14650</name>
</gene>